<accession>A0A0F9DAB2</accession>
<feature type="non-terminal residue" evidence="1">
    <location>
        <position position="47"/>
    </location>
</feature>
<proteinExistence type="predicted"/>
<gene>
    <name evidence="1" type="ORF">LCGC14_2223680</name>
</gene>
<sequence length="47" mass="5182">MRKDAVLAGFLSFYVFDLLGSSIGECRGWIPLCSCSTSCALYNMEIL</sequence>
<protein>
    <submittedName>
        <fullName evidence="1">Uncharacterized protein</fullName>
    </submittedName>
</protein>
<dbReference type="EMBL" id="LAZR01029763">
    <property type="protein sequence ID" value="KKL58609.1"/>
    <property type="molecule type" value="Genomic_DNA"/>
</dbReference>
<organism evidence="1">
    <name type="scientific">marine sediment metagenome</name>
    <dbReference type="NCBI Taxonomy" id="412755"/>
    <lineage>
        <taxon>unclassified sequences</taxon>
        <taxon>metagenomes</taxon>
        <taxon>ecological metagenomes</taxon>
    </lineage>
</organism>
<name>A0A0F9DAB2_9ZZZZ</name>
<dbReference type="AlphaFoldDB" id="A0A0F9DAB2"/>
<reference evidence="1" key="1">
    <citation type="journal article" date="2015" name="Nature">
        <title>Complex archaea that bridge the gap between prokaryotes and eukaryotes.</title>
        <authorList>
            <person name="Spang A."/>
            <person name="Saw J.H."/>
            <person name="Jorgensen S.L."/>
            <person name="Zaremba-Niedzwiedzka K."/>
            <person name="Martijn J."/>
            <person name="Lind A.E."/>
            <person name="van Eijk R."/>
            <person name="Schleper C."/>
            <person name="Guy L."/>
            <person name="Ettema T.J."/>
        </authorList>
    </citation>
    <scope>NUCLEOTIDE SEQUENCE</scope>
</reference>
<comment type="caution">
    <text evidence="1">The sequence shown here is derived from an EMBL/GenBank/DDBJ whole genome shotgun (WGS) entry which is preliminary data.</text>
</comment>
<evidence type="ECO:0000313" key="1">
    <source>
        <dbReference type="EMBL" id="KKL58609.1"/>
    </source>
</evidence>